<proteinExistence type="predicted"/>
<dbReference type="AlphaFoldDB" id="A0A3B1DEH8"/>
<dbReference type="EMBL" id="UOGL01000522">
    <property type="protein sequence ID" value="VAX41226.1"/>
    <property type="molecule type" value="Genomic_DNA"/>
</dbReference>
<keyword evidence="1" id="KW-0472">Membrane</keyword>
<name>A0A3B1DEH8_9ZZZZ</name>
<organism evidence="2">
    <name type="scientific">hydrothermal vent metagenome</name>
    <dbReference type="NCBI Taxonomy" id="652676"/>
    <lineage>
        <taxon>unclassified sequences</taxon>
        <taxon>metagenomes</taxon>
        <taxon>ecological metagenomes</taxon>
    </lineage>
</organism>
<feature type="transmembrane region" description="Helical" evidence="1">
    <location>
        <begin position="14"/>
        <end position="36"/>
    </location>
</feature>
<accession>A0A3B1DEH8</accession>
<keyword evidence="1" id="KW-1133">Transmembrane helix</keyword>
<evidence type="ECO:0000313" key="2">
    <source>
        <dbReference type="EMBL" id="VAX41226.1"/>
    </source>
</evidence>
<protein>
    <submittedName>
        <fullName evidence="2">Uncharacterized protein</fullName>
    </submittedName>
</protein>
<evidence type="ECO:0000256" key="1">
    <source>
        <dbReference type="SAM" id="Phobius"/>
    </source>
</evidence>
<reference evidence="2" key="1">
    <citation type="submission" date="2018-06" db="EMBL/GenBank/DDBJ databases">
        <authorList>
            <person name="Zhirakovskaya E."/>
        </authorList>
    </citation>
    <scope>NUCLEOTIDE SEQUENCE</scope>
</reference>
<keyword evidence="1" id="KW-0812">Transmembrane</keyword>
<gene>
    <name evidence="2" type="ORF">MNBD_PLANCTO02-2179</name>
</gene>
<sequence length="78" mass="8939">MGTAAWGGWQSRHLLLLCLLTAGPLFYFAAIHTIFLGSMRYRHPAEYPLCILSAIGIQCCFRDWQKKNTDIQKQHTQT</sequence>